<evidence type="ECO:0000313" key="5">
    <source>
        <dbReference type="EMBL" id="MBD5778529.1"/>
    </source>
</evidence>
<dbReference type="EMBL" id="JACYFG010000006">
    <property type="protein sequence ID" value="MBD5778529.1"/>
    <property type="molecule type" value="Genomic_DNA"/>
</dbReference>
<proteinExistence type="predicted"/>
<dbReference type="SUPFAM" id="SSF109604">
    <property type="entry name" value="HD-domain/PDEase-like"/>
    <property type="match status" value="1"/>
</dbReference>
<dbReference type="Gene3D" id="3.40.50.2300">
    <property type="match status" value="1"/>
</dbReference>
<dbReference type="InterPro" id="IPR003607">
    <property type="entry name" value="HD/PDEase_dom"/>
</dbReference>
<dbReference type="PROSITE" id="PS50110">
    <property type="entry name" value="RESPONSE_REGULATORY"/>
    <property type="match status" value="1"/>
</dbReference>
<dbReference type="GO" id="GO:0000160">
    <property type="term" value="P:phosphorelay signal transduction system"/>
    <property type="evidence" value="ECO:0007669"/>
    <property type="project" value="InterPro"/>
</dbReference>
<dbReference type="PROSITE" id="PS51833">
    <property type="entry name" value="HDOD"/>
    <property type="match status" value="1"/>
</dbReference>
<feature type="domain" description="HDOD" evidence="4">
    <location>
        <begin position="140"/>
        <end position="337"/>
    </location>
</feature>
<feature type="domain" description="Response regulatory" evidence="3">
    <location>
        <begin position="4"/>
        <end position="119"/>
    </location>
</feature>
<evidence type="ECO:0000259" key="4">
    <source>
        <dbReference type="PROSITE" id="PS51833"/>
    </source>
</evidence>
<dbReference type="InterPro" id="IPR052340">
    <property type="entry name" value="RNase_Y/CdgJ"/>
</dbReference>
<dbReference type="Gene3D" id="1.10.3210.10">
    <property type="entry name" value="Hypothetical protein af1432"/>
    <property type="match status" value="1"/>
</dbReference>
<organism evidence="5 6">
    <name type="scientific">Pelagicoccus enzymogenes</name>
    <dbReference type="NCBI Taxonomy" id="2773457"/>
    <lineage>
        <taxon>Bacteria</taxon>
        <taxon>Pseudomonadati</taxon>
        <taxon>Verrucomicrobiota</taxon>
        <taxon>Opitutia</taxon>
        <taxon>Puniceicoccales</taxon>
        <taxon>Pelagicoccaceae</taxon>
        <taxon>Pelagicoccus</taxon>
    </lineage>
</organism>
<dbReference type="AlphaFoldDB" id="A0A927IG84"/>
<dbReference type="InterPro" id="IPR001789">
    <property type="entry name" value="Sig_transdc_resp-reg_receiver"/>
</dbReference>
<dbReference type="SUPFAM" id="SSF52172">
    <property type="entry name" value="CheY-like"/>
    <property type="match status" value="1"/>
</dbReference>
<evidence type="ECO:0000256" key="2">
    <source>
        <dbReference type="SAM" id="MobiDB-lite"/>
    </source>
</evidence>
<dbReference type="Pfam" id="PF08668">
    <property type="entry name" value="HDOD"/>
    <property type="match status" value="1"/>
</dbReference>
<comment type="caution">
    <text evidence="5">The sequence shown here is derived from an EMBL/GenBank/DDBJ whole genome shotgun (WGS) entry which is preliminary data.</text>
</comment>
<evidence type="ECO:0000256" key="1">
    <source>
        <dbReference type="PROSITE-ProRule" id="PRU00169"/>
    </source>
</evidence>
<feature type="region of interest" description="Disordered" evidence="2">
    <location>
        <begin position="396"/>
        <end position="456"/>
    </location>
</feature>
<reference evidence="5" key="1">
    <citation type="submission" date="2020-09" db="EMBL/GenBank/DDBJ databases">
        <title>Pelagicoccus enzymogenes sp. nov. with an EPS production, isolated from marine sediment.</title>
        <authorList>
            <person name="Feng X."/>
        </authorList>
    </citation>
    <scope>NUCLEOTIDE SEQUENCE</scope>
    <source>
        <strain evidence="5">NFK12</strain>
    </source>
</reference>
<dbReference type="Pfam" id="PF00072">
    <property type="entry name" value="Response_reg"/>
    <property type="match status" value="1"/>
</dbReference>
<sequence>MTTRILIIDEDPHALQSYREALAPKAGQWQIEYAASSEEALKSAHSQKPNIVIASLSIADGHGAELLAQFEKVAPDAQRFITATQSEKPKLEETFGSSFQYLPSPCPAPRLITEIQRCFAIDNWLGNPRVKQLVAKMGEFPSLPPIYLKVVNALNSRHADTSTIAQAISGDLAISAKVLQTVNSSFYGFDEKIANISEAINILGTDCVKNLVLAIQVFNSIGHSKEHKAITDELWHHSMSVAVAARRLAAYETKNDKIAEEAYTAGLMHDIGKLILLNADPAGTAEARKLASEKSIPLAEAEDQVIGCNHAETGAYVLARWGMPANLTEAVALHHEPVNSFGKSFSALAAVHVANAIVHHRQKPDHPSATLSEAFLVEIGKSDSWETWLAVTSGKTPPAAQKGGLALKKPDSATAPSSPSEPQQASSGAPAASSSKSHTANSSDTPQAQDSSAPLESRKSKVPLIAIAACALFSAAGIYTLNTIDTVDSATEPELANEETGATTSLVSNMERAKELSGLAQTEEALQEIFDAETEEVAPIAAEETPVPEETSEIASREAQEAPQPSLAPEQLPKPQLPDVKDSFPNIELAGIFYNAERPLASVNGKIRRVGDSVSGAQIVRIDKHQVVLKYENTLRAFKLN</sequence>
<dbReference type="InterPro" id="IPR013976">
    <property type="entry name" value="HDOD"/>
</dbReference>
<evidence type="ECO:0000259" key="3">
    <source>
        <dbReference type="PROSITE" id="PS50110"/>
    </source>
</evidence>
<feature type="region of interest" description="Disordered" evidence="2">
    <location>
        <begin position="536"/>
        <end position="577"/>
    </location>
</feature>
<evidence type="ECO:0000313" key="6">
    <source>
        <dbReference type="Proteomes" id="UP000622317"/>
    </source>
</evidence>
<dbReference type="NCBIfam" id="TIGR00277">
    <property type="entry name" value="HDIG"/>
    <property type="match status" value="1"/>
</dbReference>
<feature type="compositionally biased region" description="Polar residues" evidence="2">
    <location>
        <begin position="444"/>
        <end position="454"/>
    </location>
</feature>
<dbReference type="Proteomes" id="UP000622317">
    <property type="component" value="Unassembled WGS sequence"/>
</dbReference>
<dbReference type="SMART" id="SM00471">
    <property type="entry name" value="HDc"/>
    <property type="match status" value="1"/>
</dbReference>
<protein>
    <submittedName>
        <fullName evidence="5">HDOD domain-containing protein</fullName>
    </submittedName>
</protein>
<dbReference type="InterPro" id="IPR006675">
    <property type="entry name" value="HDIG_dom"/>
</dbReference>
<dbReference type="PANTHER" id="PTHR33525">
    <property type="match status" value="1"/>
</dbReference>
<dbReference type="PANTHER" id="PTHR33525:SF3">
    <property type="entry name" value="RIBONUCLEASE Y"/>
    <property type="match status" value="1"/>
</dbReference>
<feature type="compositionally biased region" description="Low complexity" evidence="2">
    <location>
        <begin position="412"/>
        <end position="443"/>
    </location>
</feature>
<name>A0A927IG84_9BACT</name>
<dbReference type="InterPro" id="IPR011006">
    <property type="entry name" value="CheY-like_superfamily"/>
</dbReference>
<dbReference type="RefSeq" id="WP_191615666.1">
    <property type="nucleotide sequence ID" value="NZ_JACYFG010000006.1"/>
</dbReference>
<gene>
    <name evidence="5" type="ORF">IEN85_03430</name>
</gene>
<keyword evidence="6" id="KW-1185">Reference proteome</keyword>
<comment type="caution">
    <text evidence="1">Lacks conserved residue(s) required for the propagation of feature annotation.</text>
</comment>
<accession>A0A927IG84</accession>